<protein>
    <submittedName>
        <fullName evidence="1">Nucleoside-diphosphate sugar epimerase</fullName>
    </submittedName>
</protein>
<gene>
    <name evidence="1" type="ORF">FE782_04190</name>
</gene>
<reference evidence="1 2" key="1">
    <citation type="submission" date="2019-05" db="EMBL/GenBank/DDBJ databases">
        <authorList>
            <person name="Narsing Rao M.P."/>
            <person name="Li W.J."/>
        </authorList>
    </citation>
    <scope>NUCLEOTIDE SEQUENCE [LARGE SCALE GENOMIC DNA]</scope>
    <source>
        <strain evidence="1 2">SYSU_K30003</strain>
    </source>
</reference>
<organism evidence="1 2">
    <name type="scientific">Paenibacillus antri</name>
    <dbReference type="NCBI Taxonomy" id="2582848"/>
    <lineage>
        <taxon>Bacteria</taxon>
        <taxon>Bacillati</taxon>
        <taxon>Bacillota</taxon>
        <taxon>Bacilli</taxon>
        <taxon>Bacillales</taxon>
        <taxon>Paenibacillaceae</taxon>
        <taxon>Paenibacillus</taxon>
    </lineage>
</organism>
<keyword evidence="2" id="KW-1185">Reference proteome</keyword>
<proteinExistence type="predicted"/>
<name>A0A5R9GEC1_9BACL</name>
<dbReference type="AlphaFoldDB" id="A0A5R9GEC1"/>
<dbReference type="RefSeq" id="WP_138192797.1">
    <property type="nucleotide sequence ID" value="NZ_VCIW01000002.1"/>
</dbReference>
<accession>A0A5R9GEC1</accession>
<evidence type="ECO:0000313" key="1">
    <source>
        <dbReference type="EMBL" id="TLS53479.1"/>
    </source>
</evidence>
<evidence type="ECO:0000313" key="2">
    <source>
        <dbReference type="Proteomes" id="UP000309676"/>
    </source>
</evidence>
<sequence length="95" mass="10729">MKDIIDEQLQAMAKSQEQLARSMQAESVVVTRMASLLRRIRADELTLVSGNPYTEAETNVMREIGAYVNALADFEEALANHVKYAIKELRVSEEE</sequence>
<comment type="caution">
    <text evidence="1">The sequence shown here is derived from an EMBL/GenBank/DDBJ whole genome shotgun (WGS) entry which is preliminary data.</text>
</comment>
<dbReference type="EMBL" id="VCIW01000002">
    <property type="protein sequence ID" value="TLS53479.1"/>
    <property type="molecule type" value="Genomic_DNA"/>
</dbReference>
<dbReference type="OrthoDB" id="2624347at2"/>
<dbReference type="Proteomes" id="UP000309676">
    <property type="component" value="Unassembled WGS sequence"/>
</dbReference>